<dbReference type="Proteomes" id="UP000576087">
    <property type="component" value="Unassembled WGS sequence"/>
</dbReference>
<dbReference type="EMBL" id="JACIGY010000001">
    <property type="protein sequence ID" value="MBB4409680.1"/>
    <property type="molecule type" value="Genomic_DNA"/>
</dbReference>
<evidence type="ECO:0000313" key="5">
    <source>
        <dbReference type="Proteomes" id="UP000524535"/>
    </source>
</evidence>
<dbReference type="Proteomes" id="UP000520770">
    <property type="component" value="Unassembled WGS sequence"/>
</dbReference>
<evidence type="ECO:0000313" key="2">
    <source>
        <dbReference type="EMBL" id="MBB4409680.1"/>
    </source>
</evidence>
<dbReference type="RefSeq" id="WP_183821933.1">
    <property type="nucleotide sequence ID" value="NZ_JACIGW010000001.1"/>
</dbReference>
<organism evidence="2 5">
    <name type="scientific">Aliirhizobium cellulosilyticum</name>
    <dbReference type="NCBI Taxonomy" id="393664"/>
    <lineage>
        <taxon>Bacteria</taxon>
        <taxon>Pseudomonadati</taxon>
        <taxon>Pseudomonadota</taxon>
        <taxon>Alphaproteobacteria</taxon>
        <taxon>Hyphomicrobiales</taxon>
        <taxon>Rhizobiaceae</taxon>
        <taxon>Aliirhizobium</taxon>
    </lineage>
</organism>
<reference evidence="4 5" key="1">
    <citation type="submission" date="2020-08" db="EMBL/GenBank/DDBJ databases">
        <title>Genomic Encyclopedia of Type Strains, Phase IV (KMG-V): Genome sequencing to study the core and pangenomes of soil and plant-associated prokaryotes.</title>
        <authorList>
            <person name="Whitman W."/>
        </authorList>
    </citation>
    <scope>NUCLEOTIDE SEQUENCE [LARGE SCALE GENOMIC DNA]</scope>
    <source>
        <strain evidence="2 5">SEMIA 444</strain>
        <strain evidence="1 4">SEMIA 448</strain>
        <strain evidence="3 6">SEMIA 452</strain>
    </source>
</reference>
<name>A0A7W6TA13_9HYPH</name>
<keyword evidence="5" id="KW-1185">Reference proteome</keyword>
<dbReference type="EMBL" id="JACIGW010000001">
    <property type="protein sequence ID" value="MBB4347926.1"/>
    <property type="molecule type" value="Genomic_DNA"/>
</dbReference>
<dbReference type="Proteomes" id="UP000524535">
    <property type="component" value="Unassembled WGS sequence"/>
</dbReference>
<evidence type="ECO:0000313" key="6">
    <source>
        <dbReference type="Proteomes" id="UP000576087"/>
    </source>
</evidence>
<dbReference type="EMBL" id="JACIHM010000001">
    <property type="protein sequence ID" value="MBB4444367.1"/>
    <property type="molecule type" value="Genomic_DNA"/>
</dbReference>
<evidence type="ECO:0000313" key="4">
    <source>
        <dbReference type="Proteomes" id="UP000520770"/>
    </source>
</evidence>
<sequence length="63" mass="7183">MNIDLIDKTNLAFRRLKLVKMAIEDIEDEGQASALYEGVYLTEVILKELKELLEKARSEAITS</sequence>
<accession>A0A7W6TA13</accession>
<comment type="caution">
    <text evidence="2">The sequence shown here is derived from an EMBL/GenBank/DDBJ whole genome shotgun (WGS) entry which is preliminary data.</text>
</comment>
<dbReference type="AlphaFoldDB" id="A0A7W6TA13"/>
<proteinExistence type="predicted"/>
<evidence type="ECO:0000313" key="1">
    <source>
        <dbReference type="EMBL" id="MBB4347926.1"/>
    </source>
</evidence>
<protein>
    <submittedName>
        <fullName evidence="2">Uncharacterized protein</fullName>
    </submittedName>
</protein>
<gene>
    <name evidence="2" type="ORF">GGE31_000151</name>
    <name evidence="1" type="ORF">GGE33_001634</name>
    <name evidence="3" type="ORF">GGE35_000149</name>
</gene>
<evidence type="ECO:0000313" key="3">
    <source>
        <dbReference type="EMBL" id="MBB4444367.1"/>
    </source>
</evidence>